<protein>
    <submittedName>
        <fullName evidence="3">Uncharacterized protein</fullName>
    </submittedName>
</protein>
<feature type="coiled-coil region" evidence="1">
    <location>
        <begin position="352"/>
        <end position="386"/>
    </location>
</feature>
<dbReference type="EMBL" id="HBFQ01051343">
    <property type="protein sequence ID" value="CAD8862275.1"/>
    <property type="molecule type" value="Transcribed_RNA"/>
</dbReference>
<name>A0A7S1FFA6_NOCSC</name>
<feature type="compositionally biased region" description="Polar residues" evidence="2">
    <location>
        <begin position="121"/>
        <end position="134"/>
    </location>
</feature>
<gene>
    <name evidence="3" type="ORF">NSCI0253_LOCUS36630</name>
</gene>
<feature type="compositionally biased region" description="Low complexity" evidence="2">
    <location>
        <begin position="48"/>
        <end position="58"/>
    </location>
</feature>
<feature type="compositionally biased region" description="Basic and acidic residues" evidence="2">
    <location>
        <begin position="135"/>
        <end position="151"/>
    </location>
</feature>
<sequence length="409" mass="44958">MQHFPASVPPIRAASAAQYGIATPSGPVIPASRLPLAGRHVHAPAPAPAATSSTPTSSKIQPQLQHLPRFQPPSFESANGTLPCPDSPGSTPREEEESQRMTPDCPSAVDIYPSKERHTPQPLQSSLVPGSSERQAQERQTPDRLADRPHQELTTPAASARDDDVGGAQPPSKSKRPSKEELPGDAHKNAYQDRSSHGHQDRFSSFAVGSFVEYKSRSSGLWILAKVEGYDEGSQTYRLDVQPHAHVDRVRPRGGERPDPEPLPRELTSVSDARKHSQAHQNGYYQHGMEPAPQLAPLAAVPLPTATLKEAKSGTPESRQDLMSPFADKRSGEALSELPEHFLEGSEAGRIVAEVQKENEALRSQLSRLQSDNDALQERLMQEIDLKDRYFNELCLCHEQMQRVRNTPR</sequence>
<feature type="compositionally biased region" description="Basic and acidic residues" evidence="2">
    <location>
        <begin position="241"/>
        <end position="264"/>
    </location>
</feature>
<feature type="region of interest" description="Disordered" evidence="2">
    <location>
        <begin position="22"/>
        <end position="201"/>
    </location>
</feature>
<keyword evidence="1" id="KW-0175">Coiled coil</keyword>
<proteinExistence type="predicted"/>
<accession>A0A7S1FFA6</accession>
<feature type="region of interest" description="Disordered" evidence="2">
    <location>
        <begin position="236"/>
        <end position="280"/>
    </location>
</feature>
<evidence type="ECO:0000313" key="3">
    <source>
        <dbReference type="EMBL" id="CAD8862275.1"/>
    </source>
</evidence>
<evidence type="ECO:0000256" key="1">
    <source>
        <dbReference type="SAM" id="Coils"/>
    </source>
</evidence>
<reference evidence="3" key="1">
    <citation type="submission" date="2021-01" db="EMBL/GenBank/DDBJ databases">
        <authorList>
            <person name="Corre E."/>
            <person name="Pelletier E."/>
            <person name="Niang G."/>
            <person name="Scheremetjew M."/>
            <person name="Finn R."/>
            <person name="Kale V."/>
            <person name="Holt S."/>
            <person name="Cochrane G."/>
            <person name="Meng A."/>
            <person name="Brown T."/>
            <person name="Cohen L."/>
        </authorList>
    </citation>
    <scope>NUCLEOTIDE SEQUENCE</scope>
</reference>
<feature type="compositionally biased region" description="Basic and acidic residues" evidence="2">
    <location>
        <begin position="177"/>
        <end position="201"/>
    </location>
</feature>
<organism evidence="3">
    <name type="scientific">Noctiluca scintillans</name>
    <name type="common">Sea sparkle</name>
    <name type="synonym">Red tide dinoflagellate</name>
    <dbReference type="NCBI Taxonomy" id="2966"/>
    <lineage>
        <taxon>Eukaryota</taxon>
        <taxon>Sar</taxon>
        <taxon>Alveolata</taxon>
        <taxon>Dinophyceae</taxon>
        <taxon>Noctilucales</taxon>
        <taxon>Noctilucaceae</taxon>
        <taxon>Noctiluca</taxon>
    </lineage>
</organism>
<evidence type="ECO:0000256" key="2">
    <source>
        <dbReference type="SAM" id="MobiDB-lite"/>
    </source>
</evidence>
<dbReference type="AlphaFoldDB" id="A0A7S1FFA6"/>